<name>A0ABS5ZB27_9GAMM</name>
<gene>
    <name evidence="1" type="ORF">KCG35_09335</name>
</gene>
<dbReference type="RefSeq" id="WP_215819428.1">
    <property type="nucleotide sequence ID" value="NZ_JAGSOY010000017.1"/>
</dbReference>
<keyword evidence="2" id="KW-1185">Reference proteome</keyword>
<evidence type="ECO:0000313" key="2">
    <source>
        <dbReference type="Proteomes" id="UP000690515"/>
    </source>
</evidence>
<dbReference type="EMBL" id="JAGSOY010000017">
    <property type="protein sequence ID" value="MBU2711264.1"/>
    <property type="molecule type" value="Genomic_DNA"/>
</dbReference>
<organism evidence="1 2">
    <name type="scientific">Zooshikella harenae</name>
    <dbReference type="NCBI Taxonomy" id="2827238"/>
    <lineage>
        <taxon>Bacteria</taxon>
        <taxon>Pseudomonadati</taxon>
        <taxon>Pseudomonadota</taxon>
        <taxon>Gammaproteobacteria</taxon>
        <taxon>Oceanospirillales</taxon>
        <taxon>Zooshikellaceae</taxon>
        <taxon>Zooshikella</taxon>
    </lineage>
</organism>
<evidence type="ECO:0000313" key="1">
    <source>
        <dbReference type="EMBL" id="MBU2711264.1"/>
    </source>
</evidence>
<dbReference type="InterPro" id="IPR021675">
    <property type="entry name" value="DUF3261"/>
</dbReference>
<comment type="caution">
    <text evidence="1">The sequence shown here is derived from an EMBL/GenBank/DDBJ whole genome shotgun (WGS) entry which is preliminary data.</text>
</comment>
<sequence>MWFTKNQSNTLSSNGDGAETFRPALLPELNWIKKPFVLTQNVSIHFKDQSLSLLTQAELTPQRITLVGLSHLGQRLFTISYDGHNIEQKHHLPEIPVDLNYIMRDFLWVYTPLAVLQKNVEAKGFVIREEQTAPQQVDKSSELSKQVVLRKRLIDFQHQQQIVISYRQRRPSQWDIQLNNPLRHYNIQITTVERQQL</sequence>
<dbReference type="Proteomes" id="UP000690515">
    <property type="component" value="Unassembled WGS sequence"/>
</dbReference>
<proteinExistence type="predicted"/>
<protein>
    <submittedName>
        <fullName evidence="1">DUF3261 domain-containing protein</fullName>
    </submittedName>
</protein>
<dbReference type="Pfam" id="PF11659">
    <property type="entry name" value="DUF3261"/>
    <property type="match status" value="1"/>
</dbReference>
<reference evidence="1 2" key="1">
    <citation type="submission" date="2021-04" db="EMBL/GenBank/DDBJ databases">
        <authorList>
            <person name="Pira H."/>
            <person name="Risdian C."/>
            <person name="Wink J."/>
        </authorList>
    </citation>
    <scope>NUCLEOTIDE SEQUENCE [LARGE SCALE GENOMIC DNA]</scope>
    <source>
        <strain evidence="1 2">WH53</strain>
    </source>
</reference>
<accession>A0ABS5ZB27</accession>